<evidence type="ECO:0000313" key="3">
    <source>
        <dbReference type="Proteomes" id="UP000807353"/>
    </source>
</evidence>
<dbReference type="AlphaFoldDB" id="A0A9P6CI13"/>
<dbReference type="SUPFAM" id="SSF53335">
    <property type="entry name" value="S-adenosyl-L-methionine-dependent methyltransferases"/>
    <property type="match status" value="1"/>
</dbReference>
<dbReference type="InterPro" id="IPR052356">
    <property type="entry name" value="Thiol_S-MT"/>
</dbReference>
<dbReference type="EMBL" id="MU150240">
    <property type="protein sequence ID" value="KAF9466807.1"/>
    <property type="molecule type" value="Genomic_DNA"/>
</dbReference>
<protein>
    <recommendedName>
        <fullName evidence="4">S-adenosyl-L-methionine-dependent methyltransferase</fullName>
    </recommendedName>
</protein>
<evidence type="ECO:0008006" key="4">
    <source>
        <dbReference type="Google" id="ProtNLM"/>
    </source>
</evidence>
<sequence length="269" mass="30084">MKLSAAFSILLDLRVGIQAALLPTLRAIMASPSLIFRPAALSRSFMANLWISFGKGVDENGRAVKIQLITPHAHGVVLDIGAGSHGHTVKYLDHDRVSKYIALEPNVLMHPQLREVANAAGFRESDRSLLILSCGAEDTESILSSIGSHGNQPTVDTIISILTFCTIPSPESTIKSLVNEVLKPGGELLFYEHVLSPKDDVAWWQTFWTPLWTRFFDGCVLDRPTHIWIDNLLSGENRNSVWHERNIWGKEGEPEENLFWHRVGRFVKN</sequence>
<keyword evidence="3" id="KW-1185">Reference proteome</keyword>
<dbReference type="Proteomes" id="UP000807353">
    <property type="component" value="Unassembled WGS sequence"/>
</dbReference>
<name>A0A9P6CI13_9AGAR</name>
<dbReference type="Gene3D" id="3.40.50.150">
    <property type="entry name" value="Vaccinia Virus protein VP39"/>
    <property type="match status" value="1"/>
</dbReference>
<dbReference type="InterPro" id="IPR029063">
    <property type="entry name" value="SAM-dependent_MTases_sf"/>
</dbReference>
<evidence type="ECO:0000256" key="1">
    <source>
        <dbReference type="SAM" id="SignalP"/>
    </source>
</evidence>
<proteinExistence type="predicted"/>
<keyword evidence="1" id="KW-0732">Signal</keyword>
<comment type="caution">
    <text evidence="2">The sequence shown here is derived from an EMBL/GenBank/DDBJ whole genome shotgun (WGS) entry which is preliminary data.</text>
</comment>
<dbReference type="PANTHER" id="PTHR45036">
    <property type="entry name" value="METHYLTRANSFERASE LIKE 7B"/>
    <property type="match status" value="1"/>
</dbReference>
<dbReference type="OrthoDB" id="540004at2759"/>
<evidence type="ECO:0000313" key="2">
    <source>
        <dbReference type="EMBL" id="KAF9466807.1"/>
    </source>
</evidence>
<feature type="signal peptide" evidence="1">
    <location>
        <begin position="1"/>
        <end position="19"/>
    </location>
</feature>
<dbReference type="PANTHER" id="PTHR45036:SF1">
    <property type="entry name" value="METHYLTRANSFERASE LIKE 7A"/>
    <property type="match status" value="1"/>
</dbReference>
<gene>
    <name evidence="2" type="ORF">BDZ94DRAFT_1157451</name>
</gene>
<accession>A0A9P6CI13</accession>
<feature type="chain" id="PRO_5040412811" description="S-adenosyl-L-methionine-dependent methyltransferase" evidence="1">
    <location>
        <begin position="20"/>
        <end position="269"/>
    </location>
</feature>
<dbReference type="Pfam" id="PF13489">
    <property type="entry name" value="Methyltransf_23"/>
    <property type="match status" value="1"/>
</dbReference>
<reference evidence="2" key="1">
    <citation type="submission" date="2020-11" db="EMBL/GenBank/DDBJ databases">
        <authorList>
            <consortium name="DOE Joint Genome Institute"/>
            <person name="Ahrendt S."/>
            <person name="Riley R."/>
            <person name="Andreopoulos W."/>
            <person name="Labutti K."/>
            <person name="Pangilinan J."/>
            <person name="Ruiz-Duenas F.J."/>
            <person name="Barrasa J.M."/>
            <person name="Sanchez-Garcia M."/>
            <person name="Camarero S."/>
            <person name="Miyauchi S."/>
            <person name="Serrano A."/>
            <person name="Linde D."/>
            <person name="Babiker R."/>
            <person name="Drula E."/>
            <person name="Ayuso-Fernandez I."/>
            <person name="Pacheco R."/>
            <person name="Padilla G."/>
            <person name="Ferreira P."/>
            <person name="Barriuso J."/>
            <person name="Kellner H."/>
            <person name="Castanera R."/>
            <person name="Alfaro M."/>
            <person name="Ramirez L."/>
            <person name="Pisabarro A.G."/>
            <person name="Kuo A."/>
            <person name="Tritt A."/>
            <person name="Lipzen A."/>
            <person name="He G."/>
            <person name="Yan M."/>
            <person name="Ng V."/>
            <person name="Cullen D."/>
            <person name="Martin F."/>
            <person name="Rosso M.-N."/>
            <person name="Henrissat B."/>
            <person name="Hibbett D."/>
            <person name="Martinez A.T."/>
            <person name="Grigoriev I.V."/>
        </authorList>
    </citation>
    <scope>NUCLEOTIDE SEQUENCE</scope>
    <source>
        <strain evidence="2">CBS 247.69</strain>
    </source>
</reference>
<organism evidence="2 3">
    <name type="scientific">Collybia nuda</name>
    <dbReference type="NCBI Taxonomy" id="64659"/>
    <lineage>
        <taxon>Eukaryota</taxon>
        <taxon>Fungi</taxon>
        <taxon>Dikarya</taxon>
        <taxon>Basidiomycota</taxon>
        <taxon>Agaricomycotina</taxon>
        <taxon>Agaricomycetes</taxon>
        <taxon>Agaricomycetidae</taxon>
        <taxon>Agaricales</taxon>
        <taxon>Tricholomatineae</taxon>
        <taxon>Clitocybaceae</taxon>
        <taxon>Collybia</taxon>
    </lineage>
</organism>